<protein>
    <submittedName>
        <fullName evidence="1">Uncharacterized protein</fullName>
    </submittedName>
</protein>
<gene>
    <name evidence="1" type="ORF">NQ315_016301</name>
</gene>
<keyword evidence="2" id="KW-1185">Reference proteome</keyword>
<proteinExistence type="predicted"/>
<dbReference type="EMBL" id="JANEYG010000044">
    <property type="protein sequence ID" value="KAJ8916162.1"/>
    <property type="molecule type" value="Genomic_DNA"/>
</dbReference>
<reference evidence="1 2" key="1">
    <citation type="journal article" date="2023" name="Insect Mol. Biol.">
        <title>Genome sequencing provides insights into the evolution of gene families encoding plant cell wall-degrading enzymes in longhorned beetles.</title>
        <authorList>
            <person name="Shin N.R."/>
            <person name="Okamura Y."/>
            <person name="Kirsch R."/>
            <person name="Pauchet Y."/>
        </authorList>
    </citation>
    <scope>NUCLEOTIDE SEQUENCE [LARGE SCALE GENOMIC DNA]</scope>
    <source>
        <strain evidence="1">EAD_L_NR</strain>
    </source>
</reference>
<name>A0AAV8VQ97_9CUCU</name>
<sequence>MECYNENIKRDIFCFPTTYQNDYRPYCTHKKDIRKRLSERSEPPKKPNPLAGIDDHESFTTWKPGVHIPFDLLLQPKPIIGTDPYKSFQKLAPIPNNKKEEAMQTRPRVYMTPAASLDDVDDLEMRELLCNYMYTTEWKAAEKEAVGSVKNHKTKISSKKREITTSDPVKLQVDLYKPIEESFQQRGKTWDDPQLRALTDPTTDFWVHKDPPVLCGACVDPFRNIIPKETKREIRSLISSEKLRFAHDYPPPTYSGYRVRLAKGVPLSKVDLPTVHPFLSTSQAMTARYAEDLKK</sequence>
<accession>A0AAV8VQ97</accession>
<evidence type="ECO:0000313" key="2">
    <source>
        <dbReference type="Proteomes" id="UP001159042"/>
    </source>
</evidence>
<comment type="caution">
    <text evidence="1">The sequence shown here is derived from an EMBL/GenBank/DDBJ whole genome shotgun (WGS) entry which is preliminary data.</text>
</comment>
<dbReference type="AlphaFoldDB" id="A0AAV8VQ97"/>
<dbReference type="Proteomes" id="UP001159042">
    <property type="component" value="Unassembled WGS sequence"/>
</dbReference>
<organism evidence="1 2">
    <name type="scientific">Exocentrus adspersus</name>
    <dbReference type="NCBI Taxonomy" id="1586481"/>
    <lineage>
        <taxon>Eukaryota</taxon>
        <taxon>Metazoa</taxon>
        <taxon>Ecdysozoa</taxon>
        <taxon>Arthropoda</taxon>
        <taxon>Hexapoda</taxon>
        <taxon>Insecta</taxon>
        <taxon>Pterygota</taxon>
        <taxon>Neoptera</taxon>
        <taxon>Endopterygota</taxon>
        <taxon>Coleoptera</taxon>
        <taxon>Polyphaga</taxon>
        <taxon>Cucujiformia</taxon>
        <taxon>Chrysomeloidea</taxon>
        <taxon>Cerambycidae</taxon>
        <taxon>Lamiinae</taxon>
        <taxon>Acanthocinini</taxon>
        <taxon>Exocentrus</taxon>
    </lineage>
</organism>
<evidence type="ECO:0000313" key="1">
    <source>
        <dbReference type="EMBL" id="KAJ8916162.1"/>
    </source>
</evidence>